<gene>
    <name evidence="3" type="ORF">PVAP13_1NG413900</name>
</gene>
<dbReference type="Proteomes" id="UP000823388">
    <property type="component" value="Chromosome 1N"/>
</dbReference>
<accession>A0A8T0X7U2</accession>
<sequence>MEIQPEEFPSEMENLLPEEFLNLWKLDDDDDDDDDDDANFWDEPGDFWTEEDKDHCRRMEKYMKELELVEKKSEEHDDGDRRAAWKPSEMDFLLDISVMLEKKLMGIQEKVHQKMLPLKEGRKEGVRAHKKLMDHFRNYFPDYHEFRLNWVNFKDSFRGMAGNSYITFEDITPEFAMKYTYRKEGVPREGTSESLQIYSVKVAGKPVQQKKKRKVAGSSTQWPLEVFGVVAVRDCFDPRRNLIFYRDRDNCQIITKEDPYLELIGPTHAVRMFRNGHVMIEAELKVKGAVEREDKYLIADGKIVRPLAGLDSVELTSPGEWKMNIAVGGLETCGGHNIHQSH</sequence>
<keyword evidence="4" id="KW-1185">Reference proteome</keyword>
<dbReference type="EMBL" id="CM029038">
    <property type="protein sequence ID" value="KAG2653936.1"/>
    <property type="molecule type" value="Genomic_DNA"/>
</dbReference>
<dbReference type="PANTHER" id="PTHR33065">
    <property type="entry name" value="OS07G0486400 PROTEIN"/>
    <property type="match status" value="1"/>
</dbReference>
<dbReference type="PANTHER" id="PTHR33065:SF177">
    <property type="entry name" value="OS08G0141000 PROTEIN"/>
    <property type="match status" value="1"/>
</dbReference>
<dbReference type="AlphaFoldDB" id="A0A8T0X7U2"/>
<name>A0A8T0X7U2_PANVG</name>
<dbReference type="Pfam" id="PF20241">
    <property type="entry name" value="DUF6598"/>
    <property type="match status" value="1"/>
</dbReference>
<comment type="caution">
    <text evidence="3">The sequence shown here is derived from an EMBL/GenBank/DDBJ whole genome shotgun (WGS) entry which is preliminary data.</text>
</comment>
<protein>
    <recommendedName>
        <fullName evidence="2">DUF6598 domain-containing protein</fullName>
    </recommendedName>
</protein>
<organism evidence="3 4">
    <name type="scientific">Panicum virgatum</name>
    <name type="common">Blackwell switchgrass</name>
    <dbReference type="NCBI Taxonomy" id="38727"/>
    <lineage>
        <taxon>Eukaryota</taxon>
        <taxon>Viridiplantae</taxon>
        <taxon>Streptophyta</taxon>
        <taxon>Embryophyta</taxon>
        <taxon>Tracheophyta</taxon>
        <taxon>Spermatophyta</taxon>
        <taxon>Magnoliopsida</taxon>
        <taxon>Liliopsida</taxon>
        <taxon>Poales</taxon>
        <taxon>Poaceae</taxon>
        <taxon>PACMAD clade</taxon>
        <taxon>Panicoideae</taxon>
        <taxon>Panicodae</taxon>
        <taxon>Paniceae</taxon>
        <taxon>Panicinae</taxon>
        <taxon>Panicum</taxon>
        <taxon>Panicum sect. Hiantes</taxon>
    </lineage>
</organism>
<evidence type="ECO:0000256" key="1">
    <source>
        <dbReference type="SAM" id="MobiDB-lite"/>
    </source>
</evidence>
<feature type="domain" description="DUF6598" evidence="2">
    <location>
        <begin position="195"/>
        <end position="299"/>
    </location>
</feature>
<evidence type="ECO:0000313" key="3">
    <source>
        <dbReference type="EMBL" id="KAG2653936.1"/>
    </source>
</evidence>
<reference evidence="3 4" key="1">
    <citation type="submission" date="2020-05" db="EMBL/GenBank/DDBJ databases">
        <title>WGS assembly of Panicum virgatum.</title>
        <authorList>
            <person name="Lovell J.T."/>
            <person name="Jenkins J."/>
            <person name="Shu S."/>
            <person name="Juenger T.E."/>
            <person name="Schmutz J."/>
        </authorList>
    </citation>
    <scope>NUCLEOTIDE SEQUENCE [LARGE SCALE GENOMIC DNA]</scope>
    <source>
        <strain evidence="4">cv. AP13</strain>
    </source>
</reference>
<evidence type="ECO:0000313" key="4">
    <source>
        <dbReference type="Proteomes" id="UP000823388"/>
    </source>
</evidence>
<feature type="compositionally biased region" description="Acidic residues" evidence="1">
    <location>
        <begin position="27"/>
        <end position="45"/>
    </location>
</feature>
<dbReference type="OrthoDB" id="709706at2759"/>
<dbReference type="InterPro" id="IPR046533">
    <property type="entry name" value="DUF6598"/>
</dbReference>
<feature type="region of interest" description="Disordered" evidence="1">
    <location>
        <begin position="26"/>
        <end position="45"/>
    </location>
</feature>
<evidence type="ECO:0000259" key="2">
    <source>
        <dbReference type="Pfam" id="PF20241"/>
    </source>
</evidence>
<proteinExistence type="predicted"/>